<accession>A0ABU9DFL9</accession>
<dbReference type="InterPro" id="IPR035903">
    <property type="entry name" value="HesB-like_dom_sf"/>
</dbReference>
<evidence type="ECO:0000259" key="1">
    <source>
        <dbReference type="Pfam" id="PF01521"/>
    </source>
</evidence>
<dbReference type="Pfam" id="PF01521">
    <property type="entry name" value="Fe-S_biosyn"/>
    <property type="match status" value="1"/>
</dbReference>
<comment type="caution">
    <text evidence="2">The sequence shown here is derived from an EMBL/GenBank/DDBJ whole genome shotgun (WGS) entry which is preliminary data.</text>
</comment>
<dbReference type="SUPFAM" id="SSF89360">
    <property type="entry name" value="HesB-like domain"/>
    <property type="match status" value="1"/>
</dbReference>
<evidence type="ECO:0000313" key="3">
    <source>
        <dbReference type="Proteomes" id="UP001469365"/>
    </source>
</evidence>
<proteinExistence type="predicted"/>
<dbReference type="Gene3D" id="2.60.300.12">
    <property type="entry name" value="HesB-like domain"/>
    <property type="match status" value="1"/>
</dbReference>
<sequence length="111" mass="12645">MHITFTEQAAAAVQPLLDNHQEGVLRLVYDNEGCGCAVNGVPTLWLEHAAQPHDFQVEVSGAPSELWMDKKHEIYFEDRMTLDYKEEGRSFVLKSNGQIYNAYMSLIDKRS</sequence>
<reference evidence="2 3" key="1">
    <citation type="submission" date="2024-04" db="EMBL/GenBank/DDBJ databases">
        <title>draft genome sequnece of Paenibacillus filicis.</title>
        <authorList>
            <person name="Kim D.-U."/>
        </authorList>
    </citation>
    <scope>NUCLEOTIDE SEQUENCE [LARGE SCALE GENOMIC DNA]</scope>
    <source>
        <strain evidence="2 3">KACC14197</strain>
    </source>
</reference>
<dbReference type="EMBL" id="JBBPCC010000002">
    <property type="protein sequence ID" value="MEK8127066.1"/>
    <property type="molecule type" value="Genomic_DNA"/>
</dbReference>
<organism evidence="2 3">
    <name type="scientific">Paenibacillus filicis</name>
    <dbReference type="NCBI Taxonomy" id="669464"/>
    <lineage>
        <taxon>Bacteria</taxon>
        <taxon>Bacillati</taxon>
        <taxon>Bacillota</taxon>
        <taxon>Bacilli</taxon>
        <taxon>Bacillales</taxon>
        <taxon>Paenibacillaceae</taxon>
        <taxon>Paenibacillus</taxon>
    </lineage>
</organism>
<dbReference type="RefSeq" id="WP_341414128.1">
    <property type="nucleotide sequence ID" value="NZ_JBBPCC010000002.1"/>
</dbReference>
<dbReference type="InterPro" id="IPR000361">
    <property type="entry name" value="ATAP_core_dom"/>
</dbReference>
<keyword evidence="3" id="KW-1185">Reference proteome</keyword>
<name>A0ABU9DFL9_9BACL</name>
<gene>
    <name evidence="2" type="ORF">WMW72_03985</name>
</gene>
<dbReference type="Proteomes" id="UP001469365">
    <property type="component" value="Unassembled WGS sequence"/>
</dbReference>
<evidence type="ECO:0000313" key="2">
    <source>
        <dbReference type="EMBL" id="MEK8127066.1"/>
    </source>
</evidence>
<protein>
    <submittedName>
        <fullName evidence="2">Iron-sulfur cluster biosynthesis family protein</fullName>
    </submittedName>
</protein>
<feature type="domain" description="Core" evidence="1">
    <location>
        <begin position="1"/>
        <end position="107"/>
    </location>
</feature>